<gene>
    <name evidence="2" type="ORF">E2C01_020693</name>
</gene>
<reference evidence="2 3" key="1">
    <citation type="submission" date="2019-05" db="EMBL/GenBank/DDBJ databases">
        <title>Another draft genome of Portunus trituberculatus and its Hox gene families provides insights of decapod evolution.</title>
        <authorList>
            <person name="Jeong J.-H."/>
            <person name="Song I."/>
            <person name="Kim S."/>
            <person name="Choi T."/>
            <person name="Kim D."/>
            <person name="Ryu S."/>
            <person name="Kim W."/>
        </authorList>
    </citation>
    <scope>NUCLEOTIDE SEQUENCE [LARGE SCALE GENOMIC DNA]</scope>
    <source>
        <tissue evidence="2">Muscle</tissue>
    </source>
</reference>
<feature type="compositionally biased region" description="Basic residues" evidence="1">
    <location>
        <begin position="82"/>
        <end position="93"/>
    </location>
</feature>
<feature type="region of interest" description="Disordered" evidence="1">
    <location>
        <begin position="25"/>
        <end position="93"/>
    </location>
</feature>
<name>A0A5B7E0I8_PORTR</name>
<evidence type="ECO:0000313" key="3">
    <source>
        <dbReference type="Proteomes" id="UP000324222"/>
    </source>
</evidence>
<evidence type="ECO:0000256" key="1">
    <source>
        <dbReference type="SAM" id="MobiDB-lite"/>
    </source>
</evidence>
<feature type="compositionally biased region" description="Polar residues" evidence="1">
    <location>
        <begin position="25"/>
        <end position="52"/>
    </location>
</feature>
<dbReference type="AlphaFoldDB" id="A0A5B7E0I8"/>
<dbReference type="EMBL" id="VSRR010001762">
    <property type="protein sequence ID" value="MPC27522.1"/>
    <property type="molecule type" value="Genomic_DNA"/>
</dbReference>
<sequence length="93" mass="10728">MIFHTQAQKKQFGIHQLAHYSTCSPNNDMNHSTVILQPDNSAQPPPQGSSSRMHLDRYTMLNHKKDDHNPRRPYLVGTTPSRRLHHSLTLHHS</sequence>
<dbReference type="Proteomes" id="UP000324222">
    <property type="component" value="Unassembled WGS sequence"/>
</dbReference>
<evidence type="ECO:0000313" key="2">
    <source>
        <dbReference type="EMBL" id="MPC27522.1"/>
    </source>
</evidence>
<comment type="caution">
    <text evidence="2">The sequence shown here is derived from an EMBL/GenBank/DDBJ whole genome shotgun (WGS) entry which is preliminary data.</text>
</comment>
<proteinExistence type="predicted"/>
<organism evidence="2 3">
    <name type="scientific">Portunus trituberculatus</name>
    <name type="common">Swimming crab</name>
    <name type="synonym">Neptunus trituberculatus</name>
    <dbReference type="NCBI Taxonomy" id="210409"/>
    <lineage>
        <taxon>Eukaryota</taxon>
        <taxon>Metazoa</taxon>
        <taxon>Ecdysozoa</taxon>
        <taxon>Arthropoda</taxon>
        <taxon>Crustacea</taxon>
        <taxon>Multicrustacea</taxon>
        <taxon>Malacostraca</taxon>
        <taxon>Eumalacostraca</taxon>
        <taxon>Eucarida</taxon>
        <taxon>Decapoda</taxon>
        <taxon>Pleocyemata</taxon>
        <taxon>Brachyura</taxon>
        <taxon>Eubrachyura</taxon>
        <taxon>Portunoidea</taxon>
        <taxon>Portunidae</taxon>
        <taxon>Portuninae</taxon>
        <taxon>Portunus</taxon>
    </lineage>
</organism>
<protein>
    <submittedName>
        <fullName evidence="2">Uncharacterized protein</fullName>
    </submittedName>
</protein>
<accession>A0A5B7E0I8</accession>
<keyword evidence="3" id="KW-1185">Reference proteome</keyword>
<feature type="compositionally biased region" description="Basic and acidic residues" evidence="1">
    <location>
        <begin position="53"/>
        <end position="70"/>
    </location>
</feature>